<proteinExistence type="predicted"/>
<name>A0A2T4C561_TRILO</name>
<reference evidence="2 3" key="1">
    <citation type="submission" date="2016-07" db="EMBL/GenBank/DDBJ databases">
        <title>Multiple horizontal gene transfer events from other fungi enriched the ability of initially mycotrophic Trichoderma (Ascomycota) to feed on dead plant biomass.</title>
        <authorList>
            <consortium name="DOE Joint Genome Institute"/>
            <person name="Aerts A."/>
            <person name="Atanasova L."/>
            <person name="Chenthamara K."/>
            <person name="Zhang J."/>
            <person name="Grujic M."/>
            <person name="Henrissat B."/>
            <person name="Kuo A."/>
            <person name="Salamov A."/>
            <person name="Lipzen A."/>
            <person name="Labutti K."/>
            <person name="Barry K."/>
            <person name="Miao Y."/>
            <person name="Rahimi M.J."/>
            <person name="Shen Q."/>
            <person name="Grigoriev I.V."/>
            <person name="Kubicek C.P."/>
            <person name="Druzhinina I.S."/>
        </authorList>
    </citation>
    <scope>NUCLEOTIDE SEQUENCE [LARGE SCALE GENOMIC DNA]</scope>
    <source>
        <strain evidence="2 3">ATCC 18648</strain>
    </source>
</reference>
<feature type="region of interest" description="Disordered" evidence="1">
    <location>
        <begin position="24"/>
        <end position="46"/>
    </location>
</feature>
<organism evidence="2 3">
    <name type="scientific">Trichoderma longibrachiatum ATCC 18648</name>
    <dbReference type="NCBI Taxonomy" id="983965"/>
    <lineage>
        <taxon>Eukaryota</taxon>
        <taxon>Fungi</taxon>
        <taxon>Dikarya</taxon>
        <taxon>Ascomycota</taxon>
        <taxon>Pezizomycotina</taxon>
        <taxon>Sordariomycetes</taxon>
        <taxon>Hypocreomycetidae</taxon>
        <taxon>Hypocreales</taxon>
        <taxon>Hypocreaceae</taxon>
        <taxon>Trichoderma</taxon>
    </lineage>
</organism>
<feature type="region of interest" description="Disordered" evidence="1">
    <location>
        <begin position="81"/>
        <end position="104"/>
    </location>
</feature>
<evidence type="ECO:0000256" key="1">
    <source>
        <dbReference type="SAM" id="MobiDB-lite"/>
    </source>
</evidence>
<keyword evidence="3" id="KW-1185">Reference proteome</keyword>
<dbReference type="EMBL" id="KZ679131">
    <property type="protein sequence ID" value="PTB76709.1"/>
    <property type="molecule type" value="Genomic_DNA"/>
</dbReference>
<evidence type="ECO:0000313" key="3">
    <source>
        <dbReference type="Proteomes" id="UP000240760"/>
    </source>
</evidence>
<sequence>MAPAAAAHLACFYLAQFTSLRKSPPESYRHMKGRARNAEEYGEDNSPDASYLVFDTHFFASLRNVQELSPLLHALNRGYARSTQAEHHSEGHGSQHQDQLPLATPWLLTPSTRSTNCY</sequence>
<gene>
    <name evidence="2" type="ORF">M440DRAFT_300866</name>
</gene>
<feature type="compositionally biased region" description="Basic and acidic residues" evidence="1">
    <location>
        <begin position="84"/>
        <end position="95"/>
    </location>
</feature>
<dbReference type="AlphaFoldDB" id="A0A2T4C561"/>
<dbReference type="Proteomes" id="UP000240760">
    <property type="component" value="Unassembled WGS sequence"/>
</dbReference>
<protein>
    <submittedName>
        <fullName evidence="2">Uncharacterized protein</fullName>
    </submittedName>
</protein>
<evidence type="ECO:0000313" key="2">
    <source>
        <dbReference type="EMBL" id="PTB76709.1"/>
    </source>
</evidence>
<accession>A0A2T4C561</accession>